<dbReference type="EMBL" id="JAHKKG010000007">
    <property type="protein sequence ID" value="MBU2666310.1"/>
    <property type="molecule type" value="Genomic_DNA"/>
</dbReference>
<name>A0ABS5YS81_9ACTN</name>
<evidence type="ECO:0000313" key="1">
    <source>
        <dbReference type="EMBL" id="MBU2666310.1"/>
    </source>
</evidence>
<proteinExistence type="predicted"/>
<sequence length="116" mass="11424">MAAIPVLAPKTLTVSGTMALHDDDLLSYDGGCAGNGGYDDISDGASVTVTDAGGEIVGLGSLTGSTMVSGTECDFSFTVTGVPAGKGFYGVEVSHRGSVKYAEADLASPVGVTLGS</sequence>
<evidence type="ECO:0000313" key="2">
    <source>
        <dbReference type="Proteomes" id="UP001519654"/>
    </source>
</evidence>
<dbReference type="Proteomes" id="UP001519654">
    <property type="component" value="Unassembled WGS sequence"/>
</dbReference>
<organism evidence="1 2">
    <name type="scientific">Paractinoplanes bogorensis</name>
    <dbReference type="NCBI Taxonomy" id="1610840"/>
    <lineage>
        <taxon>Bacteria</taxon>
        <taxon>Bacillati</taxon>
        <taxon>Actinomycetota</taxon>
        <taxon>Actinomycetes</taxon>
        <taxon>Micromonosporales</taxon>
        <taxon>Micromonosporaceae</taxon>
        <taxon>Paractinoplanes</taxon>
    </lineage>
</organism>
<reference evidence="1 2" key="1">
    <citation type="submission" date="2021-06" db="EMBL/GenBank/DDBJ databases">
        <title>Actinoplanes lichenicola sp. nov., and Actinoplanes ovalisporus sp. nov., isolated from lichen in Thailand.</title>
        <authorList>
            <person name="Saeng-In P."/>
            <person name="Kanchanasin P."/>
            <person name="Yuki M."/>
            <person name="Kudo T."/>
            <person name="Ohkuma M."/>
            <person name="Phongsopitanun W."/>
            <person name="Tanasupawat S."/>
        </authorList>
    </citation>
    <scope>NUCLEOTIDE SEQUENCE [LARGE SCALE GENOMIC DNA]</scope>
    <source>
        <strain evidence="1 2">NBRC 110975</strain>
    </source>
</reference>
<gene>
    <name evidence="1" type="ORF">KOI35_22670</name>
</gene>
<comment type="caution">
    <text evidence="1">The sequence shown here is derived from an EMBL/GenBank/DDBJ whole genome shotgun (WGS) entry which is preliminary data.</text>
</comment>
<accession>A0ABS5YS81</accession>
<keyword evidence="2" id="KW-1185">Reference proteome</keyword>
<protein>
    <submittedName>
        <fullName evidence="1">Uncharacterized protein</fullName>
    </submittedName>
</protein>